<dbReference type="Pfam" id="PF24883">
    <property type="entry name" value="NPHP3_N"/>
    <property type="match status" value="1"/>
</dbReference>
<dbReference type="InterPro" id="IPR056884">
    <property type="entry name" value="NPHP3-like_N"/>
</dbReference>
<evidence type="ECO:0000313" key="4">
    <source>
        <dbReference type="Proteomes" id="UP000053260"/>
    </source>
</evidence>
<dbReference type="RefSeq" id="WP_067031557.1">
    <property type="nucleotide sequence ID" value="NZ_KQ949110.1"/>
</dbReference>
<dbReference type="AlphaFoldDB" id="A0A101USE8"/>
<sequence>MDEGAGRGGAKRVALSVGLSVAAQYEDGVLALGELDPLDDAPVHAASVSEALGRFGYTETWHPGEAADLGEKVRSAVRCGDTRVLVVHIVAHGRLAETGERDLHVVASDGTDLDDPVSTWISLIESHPTKPRPFTLFILDLCHSGAAATLSWHQQMRVGDRRAWVIAASGREDKAFGYRLSRATAMVLGQYLEGTLAVDPSYQYIPLPTIAQEIAREVAQLSKAEGYAQEVAGSSVPLTAPVHDLPFFPNPRHRSQESMLSEVDVGIASMLDEVFDPRHFMLRGASAEPLQRGVSGQGYFRGRDAEVRTLATWFNGQGPGFRLLTGKPGVGKSALLGVLVCAAHPILRGATQGLWFSLSVKPGRNERLAVVHARRRDLAQITDSIARQMGAAEKDRPVDGWDAQGLLKLGQANPGPPYTLVIDALDEAERPEDVTQALLLPLARAALADNPGVRLLVGTRSDRRFATLAQFANASGGLLDLNHAQPREIYDSLQQYVVDLLAVDTLYAESEAAGAAAALAEGIAARLTGINAPSQHADEAEPLEWGEFLAAGLYLRHVLTLPTQHDPALARELGLDAPVELPELLELDLVDRADQPHLRPVLAALAHAEGRGMPERALAHIAPAFMLPESSDSSLPIGQLQAALAQARFYLRRDIDIDGTTLYRLFHEGLAERLRAEPYGRQEQTR</sequence>
<gene>
    <name evidence="3" type="ORF">AQJ91_38590</name>
</gene>
<dbReference type="Gene3D" id="3.40.50.300">
    <property type="entry name" value="P-loop containing nucleotide triphosphate hydrolases"/>
    <property type="match status" value="1"/>
</dbReference>
<dbReference type="SUPFAM" id="SSF52540">
    <property type="entry name" value="P-loop containing nucleoside triphosphate hydrolases"/>
    <property type="match status" value="1"/>
</dbReference>
<dbReference type="EMBL" id="LMXB01000098">
    <property type="protein sequence ID" value="KUO15930.1"/>
    <property type="molecule type" value="Genomic_DNA"/>
</dbReference>
<evidence type="ECO:0000256" key="1">
    <source>
        <dbReference type="ARBA" id="ARBA00022737"/>
    </source>
</evidence>
<protein>
    <recommendedName>
        <fullName evidence="2">Nephrocystin 3-like N-terminal domain-containing protein</fullName>
    </recommendedName>
</protein>
<accession>A0A101USE8</accession>
<dbReference type="InterPro" id="IPR027417">
    <property type="entry name" value="P-loop_NTPase"/>
</dbReference>
<proteinExistence type="predicted"/>
<evidence type="ECO:0000313" key="3">
    <source>
        <dbReference type="EMBL" id="KUO15930.1"/>
    </source>
</evidence>
<feature type="domain" description="Nephrocystin 3-like N-terminal" evidence="2">
    <location>
        <begin position="311"/>
        <end position="457"/>
    </location>
</feature>
<comment type="caution">
    <text evidence="3">The sequence shown here is derived from an EMBL/GenBank/DDBJ whole genome shotgun (WGS) entry which is preliminary data.</text>
</comment>
<dbReference type="Proteomes" id="UP000053260">
    <property type="component" value="Unassembled WGS sequence"/>
</dbReference>
<keyword evidence="1" id="KW-0677">Repeat</keyword>
<name>A0A101USE8_9ACTN</name>
<reference evidence="3 4" key="1">
    <citation type="submission" date="2015-10" db="EMBL/GenBank/DDBJ databases">
        <title>Draft genome sequence of Streptomyces sp. RV15, isolated from a marine sponge.</title>
        <authorList>
            <person name="Ruckert C."/>
            <person name="Abdelmohsen U.R."/>
            <person name="Winkler A."/>
            <person name="Hentschel U."/>
            <person name="Kalinowski J."/>
            <person name="Kampfer P."/>
            <person name="Glaeser S."/>
        </authorList>
    </citation>
    <scope>NUCLEOTIDE SEQUENCE [LARGE SCALE GENOMIC DNA]</scope>
    <source>
        <strain evidence="3 4">RV15</strain>
    </source>
</reference>
<evidence type="ECO:0000259" key="2">
    <source>
        <dbReference type="Pfam" id="PF24883"/>
    </source>
</evidence>
<dbReference type="OrthoDB" id="218695at2"/>
<dbReference type="STRING" id="909626.AQJ91_38590"/>
<keyword evidence="4" id="KW-1185">Reference proteome</keyword>
<organism evidence="3 4">
    <name type="scientific">Streptomyces dysideae</name>
    <dbReference type="NCBI Taxonomy" id="909626"/>
    <lineage>
        <taxon>Bacteria</taxon>
        <taxon>Bacillati</taxon>
        <taxon>Actinomycetota</taxon>
        <taxon>Actinomycetes</taxon>
        <taxon>Kitasatosporales</taxon>
        <taxon>Streptomycetaceae</taxon>
        <taxon>Streptomyces</taxon>
    </lineage>
</organism>